<comment type="subcellular location">
    <subcellularLocation>
        <location evidence="1 7">Secreted</location>
    </subcellularLocation>
</comment>
<evidence type="ECO:0000256" key="2">
    <source>
        <dbReference type="ARBA" id="ARBA00009041"/>
    </source>
</evidence>
<reference evidence="10 11" key="1">
    <citation type="submission" date="2018-10" db="EMBL/GenBank/DDBJ databases">
        <title>Genome assembly for a Yunnan-Guizhou Plateau 3E fish, Anabarilius grahami (Regan), and its evolutionary and genetic applications.</title>
        <authorList>
            <person name="Jiang W."/>
        </authorList>
    </citation>
    <scope>NUCLEOTIDE SEQUENCE [LARGE SCALE GENOMIC DNA]</scope>
    <source>
        <strain evidence="10">AG-KIZ</strain>
        <tissue evidence="10">Muscle</tissue>
    </source>
</reference>
<evidence type="ECO:0000313" key="10">
    <source>
        <dbReference type="EMBL" id="ROL54785.1"/>
    </source>
</evidence>
<proteinExistence type="inferred from homology"/>
<evidence type="ECO:0000313" key="11">
    <source>
        <dbReference type="Proteomes" id="UP000281406"/>
    </source>
</evidence>
<keyword evidence="6 7" id="KW-0838">Vasoactive</keyword>
<feature type="compositionally biased region" description="Polar residues" evidence="8">
    <location>
        <begin position="70"/>
        <end position="82"/>
    </location>
</feature>
<dbReference type="PANTHER" id="PTHR12167:SF2">
    <property type="entry name" value="C-TYPE NATRIURETIC PEPTIDE"/>
    <property type="match status" value="1"/>
</dbReference>
<dbReference type="GO" id="GO:0005576">
    <property type="term" value="C:extracellular region"/>
    <property type="evidence" value="ECO:0007669"/>
    <property type="project" value="UniProtKB-SubCell"/>
</dbReference>
<dbReference type="Pfam" id="PF00212">
    <property type="entry name" value="ANP"/>
    <property type="match status" value="1"/>
</dbReference>
<name>A0A3N0Z8K9_ANAGA</name>
<dbReference type="GO" id="GO:0007168">
    <property type="term" value="P:receptor guanylyl cyclase signaling pathway"/>
    <property type="evidence" value="ECO:0007669"/>
    <property type="project" value="TreeGrafter"/>
</dbReference>
<evidence type="ECO:0000256" key="6">
    <source>
        <dbReference type="ARBA" id="ARBA00022858"/>
    </source>
</evidence>
<gene>
    <name evidence="10" type="ORF">DPX16_23769</name>
</gene>
<dbReference type="GO" id="GO:0097746">
    <property type="term" value="P:blood vessel diameter maintenance"/>
    <property type="evidence" value="ECO:0007669"/>
    <property type="project" value="UniProtKB-KW"/>
</dbReference>
<evidence type="ECO:0000256" key="5">
    <source>
        <dbReference type="ARBA" id="ARBA00022729"/>
    </source>
</evidence>
<dbReference type="Proteomes" id="UP000281406">
    <property type="component" value="Unassembled WGS sequence"/>
</dbReference>
<evidence type="ECO:0000256" key="7">
    <source>
        <dbReference type="RuleBase" id="RU003686"/>
    </source>
</evidence>
<dbReference type="AlphaFoldDB" id="A0A3N0Z8K9"/>
<dbReference type="PROSITE" id="PS00263">
    <property type="entry name" value="NATRIURETIC_PEPTIDE"/>
    <property type="match status" value="1"/>
</dbReference>
<evidence type="ECO:0000256" key="3">
    <source>
        <dbReference type="ARBA" id="ARBA00022525"/>
    </source>
</evidence>
<keyword evidence="5 9" id="KW-0732">Signal</keyword>
<comment type="similarity">
    <text evidence="2 7">Belongs to the natriuretic peptide family.</text>
</comment>
<dbReference type="InterPro" id="IPR000663">
    <property type="entry name" value="Natr_peptide"/>
</dbReference>
<dbReference type="GO" id="GO:0005179">
    <property type="term" value="F:hormone activity"/>
    <property type="evidence" value="ECO:0007669"/>
    <property type="project" value="InterPro"/>
</dbReference>
<dbReference type="OrthoDB" id="8911465at2759"/>
<feature type="signal peptide" evidence="9">
    <location>
        <begin position="1"/>
        <end position="20"/>
    </location>
</feature>
<protein>
    <submittedName>
        <fullName evidence="10">C-type natriuretic peptide 4</fullName>
    </submittedName>
</protein>
<evidence type="ECO:0000256" key="4">
    <source>
        <dbReference type="ARBA" id="ARBA00022685"/>
    </source>
</evidence>
<organism evidence="10 11">
    <name type="scientific">Anabarilius grahami</name>
    <name type="common">Kanglang fish</name>
    <name type="synonym">Barilius grahami</name>
    <dbReference type="NCBI Taxonomy" id="495550"/>
    <lineage>
        <taxon>Eukaryota</taxon>
        <taxon>Metazoa</taxon>
        <taxon>Chordata</taxon>
        <taxon>Craniata</taxon>
        <taxon>Vertebrata</taxon>
        <taxon>Euteleostomi</taxon>
        <taxon>Actinopterygii</taxon>
        <taxon>Neopterygii</taxon>
        <taxon>Teleostei</taxon>
        <taxon>Ostariophysi</taxon>
        <taxon>Cypriniformes</taxon>
        <taxon>Xenocyprididae</taxon>
        <taxon>Xenocypridinae</taxon>
        <taxon>Xenocypridinae incertae sedis</taxon>
        <taxon>Anabarilius</taxon>
    </lineage>
</organism>
<evidence type="ECO:0000256" key="1">
    <source>
        <dbReference type="ARBA" id="ARBA00004613"/>
    </source>
</evidence>
<keyword evidence="4" id="KW-0165">Cleavage on pair of basic residues</keyword>
<feature type="region of interest" description="Disordered" evidence="8">
    <location>
        <begin position="35"/>
        <end position="102"/>
    </location>
</feature>
<feature type="compositionally biased region" description="Basic residues" evidence="8">
    <location>
        <begin position="85"/>
        <end position="98"/>
    </location>
</feature>
<dbReference type="PANTHER" id="PTHR12167">
    <property type="entry name" value="C-TYPE NATRIURETIC PEPTIDE"/>
    <property type="match status" value="1"/>
</dbReference>
<accession>A0A3N0Z8K9</accession>
<dbReference type="GO" id="GO:0006182">
    <property type="term" value="P:cGMP biosynthetic process"/>
    <property type="evidence" value="ECO:0007669"/>
    <property type="project" value="TreeGrafter"/>
</dbReference>
<evidence type="ECO:0000256" key="8">
    <source>
        <dbReference type="SAM" id="MobiDB-lite"/>
    </source>
</evidence>
<keyword evidence="11" id="KW-1185">Reference proteome</keyword>
<sequence>MDMIYTLICGLFMVSLSLYAKPVTTVQYKSTKTLPVENRSTRPVRNGTEDARVLNKSRAAKEPRELDTSAKGSRQRPSSGDHSNARKKPPKNREKRKNCFGFKMDRISDVSGMGCKSD</sequence>
<dbReference type="SMART" id="SM00183">
    <property type="entry name" value="NAT_PEP"/>
    <property type="match status" value="1"/>
</dbReference>
<feature type="chain" id="PRO_5018152038" evidence="9">
    <location>
        <begin position="21"/>
        <end position="118"/>
    </location>
</feature>
<keyword evidence="3" id="KW-0964">Secreted</keyword>
<feature type="compositionally biased region" description="Basic and acidic residues" evidence="8">
    <location>
        <begin position="47"/>
        <end position="68"/>
    </location>
</feature>
<dbReference type="EMBL" id="RJVU01005294">
    <property type="protein sequence ID" value="ROL54785.1"/>
    <property type="molecule type" value="Genomic_DNA"/>
</dbReference>
<evidence type="ECO:0000256" key="9">
    <source>
        <dbReference type="SAM" id="SignalP"/>
    </source>
</evidence>
<dbReference type="InterPro" id="IPR030480">
    <property type="entry name" value="Natr_peptide_CS"/>
</dbReference>
<comment type="caution">
    <text evidence="10">The sequence shown here is derived from an EMBL/GenBank/DDBJ whole genome shotgun (WGS) entry which is preliminary data.</text>
</comment>